<dbReference type="Ensembl" id="ENSMAMT00000068790.1">
    <property type="protein sequence ID" value="ENSMAMP00000059467.1"/>
    <property type="gene ID" value="ENSMAMG00000016420.2"/>
</dbReference>
<dbReference type="FunFam" id="1.20.58.60:FF:000083">
    <property type="entry name" value="Spectrin beta chain"/>
    <property type="match status" value="1"/>
</dbReference>
<accession>A0A7N9AZK3</accession>
<dbReference type="FunFam" id="1.10.418.10:FF:000004">
    <property type="entry name" value="Spectrin beta chain"/>
    <property type="match status" value="1"/>
</dbReference>
<evidence type="ECO:0000256" key="6">
    <source>
        <dbReference type="ARBA" id="ARBA00022990"/>
    </source>
</evidence>
<keyword evidence="15" id="KW-1185">Reference proteome</keyword>
<evidence type="ECO:0000313" key="14">
    <source>
        <dbReference type="Ensembl" id="ENSMAMP00000059467.1"/>
    </source>
</evidence>
<feature type="domain" description="Calponin-homology (CH)" evidence="13">
    <location>
        <begin position="172"/>
        <end position="277"/>
    </location>
</feature>
<comment type="subcellular location">
    <subcellularLocation>
        <location evidence="1">Cytoplasm</location>
        <location evidence="1">Cytoskeleton</location>
    </subcellularLocation>
</comment>
<feature type="domain" description="PH" evidence="12">
    <location>
        <begin position="2145"/>
        <end position="2255"/>
    </location>
</feature>
<reference evidence="14" key="1">
    <citation type="submission" date="2025-08" db="UniProtKB">
        <authorList>
            <consortium name="Ensembl"/>
        </authorList>
    </citation>
    <scope>IDENTIFICATION</scope>
</reference>
<dbReference type="FunFam" id="2.30.29.30:FF:000024">
    <property type="entry name" value="Spectrin beta chain"/>
    <property type="match status" value="1"/>
</dbReference>
<feature type="coiled-coil region" evidence="10">
    <location>
        <begin position="1095"/>
        <end position="1129"/>
    </location>
</feature>
<dbReference type="InterPro" id="IPR002017">
    <property type="entry name" value="Spectrin_repeat"/>
</dbReference>
<dbReference type="FunFam" id="1.20.58.60:FF:000033">
    <property type="entry name" value="Spectrin beta chain"/>
    <property type="match status" value="1"/>
</dbReference>
<dbReference type="InterPro" id="IPR018159">
    <property type="entry name" value="Spectrin/alpha-actinin"/>
</dbReference>
<protein>
    <recommendedName>
        <fullName evidence="9">Spectrin beta chain</fullName>
    </recommendedName>
</protein>
<dbReference type="Gene3D" id="1.10.418.10">
    <property type="entry name" value="Calponin-like domain"/>
    <property type="match status" value="2"/>
</dbReference>
<keyword evidence="6" id="KW-0007">Acetylation</keyword>
<dbReference type="InterPro" id="IPR001849">
    <property type="entry name" value="PH_domain"/>
</dbReference>
<dbReference type="FunFam" id="1.20.58.60:FF:000019">
    <property type="entry name" value="Spectrin beta chain"/>
    <property type="match status" value="1"/>
</dbReference>
<evidence type="ECO:0000256" key="7">
    <source>
        <dbReference type="ARBA" id="ARBA00023203"/>
    </source>
</evidence>
<dbReference type="GO" id="GO:0003779">
    <property type="term" value="F:actin binding"/>
    <property type="evidence" value="ECO:0007669"/>
    <property type="project" value="UniProtKB-KW"/>
</dbReference>
<feature type="coiled-coil region" evidence="10">
    <location>
        <begin position="1825"/>
        <end position="1859"/>
    </location>
</feature>
<dbReference type="PROSITE" id="PS00020">
    <property type="entry name" value="ACTININ_2"/>
    <property type="match status" value="1"/>
</dbReference>
<keyword evidence="3 9" id="KW-0117">Actin capping</keyword>
<dbReference type="GO" id="GO:0051693">
    <property type="term" value="P:actin filament capping"/>
    <property type="evidence" value="ECO:0007669"/>
    <property type="project" value="UniProtKB-UniRule"/>
</dbReference>
<dbReference type="GO" id="GO:0016020">
    <property type="term" value="C:membrane"/>
    <property type="evidence" value="ECO:0007669"/>
    <property type="project" value="UniProtKB-ARBA"/>
</dbReference>
<dbReference type="Gene3D" id="1.20.58.60">
    <property type="match status" value="10"/>
</dbReference>
<dbReference type="PIRSF" id="PIRSF002297">
    <property type="entry name" value="Spectrin_beta_subunit"/>
    <property type="match status" value="1"/>
</dbReference>
<feature type="domain" description="Calponin-homology (CH)" evidence="13">
    <location>
        <begin position="53"/>
        <end position="157"/>
    </location>
</feature>
<evidence type="ECO:0000256" key="11">
    <source>
        <dbReference type="SAM" id="MobiDB-lite"/>
    </source>
</evidence>
<dbReference type="FunFam" id="1.10.418.10:FF:000003">
    <property type="entry name" value="Spectrin beta chain"/>
    <property type="match status" value="1"/>
</dbReference>
<evidence type="ECO:0000256" key="2">
    <source>
        <dbReference type="ARBA" id="ARBA00006826"/>
    </source>
</evidence>
<dbReference type="InterPro" id="IPR036872">
    <property type="entry name" value="CH_dom_sf"/>
</dbReference>
<dbReference type="Pfam" id="PF00435">
    <property type="entry name" value="Spectrin"/>
    <property type="match status" value="16"/>
</dbReference>
<dbReference type="PROSITE" id="PS00019">
    <property type="entry name" value="ACTININ_1"/>
    <property type="match status" value="1"/>
</dbReference>
<dbReference type="CDD" id="cd10571">
    <property type="entry name" value="PH_beta_spectrin"/>
    <property type="match status" value="1"/>
</dbReference>
<keyword evidence="8 9" id="KW-0206">Cytoskeleton</keyword>
<dbReference type="FunFam" id="1.20.58.60:FF:000059">
    <property type="entry name" value="Spectrin beta chain"/>
    <property type="match status" value="1"/>
</dbReference>
<dbReference type="GO" id="GO:0005200">
    <property type="term" value="F:structural constituent of cytoskeleton"/>
    <property type="evidence" value="ECO:0007669"/>
    <property type="project" value="UniProtKB-UniRule"/>
</dbReference>
<feature type="compositionally biased region" description="Basic and acidic residues" evidence="11">
    <location>
        <begin position="2096"/>
        <end position="2108"/>
    </location>
</feature>
<dbReference type="Pfam" id="PF15410">
    <property type="entry name" value="PH_9"/>
    <property type="match status" value="1"/>
</dbReference>
<dbReference type="FunFam" id="1.20.58.60:FF:000011">
    <property type="entry name" value="Spectrin beta chain"/>
    <property type="match status" value="1"/>
</dbReference>
<evidence type="ECO:0000256" key="5">
    <source>
        <dbReference type="ARBA" id="ARBA00022737"/>
    </source>
</evidence>
<dbReference type="Gene3D" id="2.30.29.30">
    <property type="entry name" value="Pleckstrin-homology domain (PH domain)/Phosphotyrosine-binding domain (PTB)"/>
    <property type="match status" value="1"/>
</dbReference>
<dbReference type="PROSITE" id="PS50021">
    <property type="entry name" value="CH"/>
    <property type="match status" value="2"/>
</dbReference>
<dbReference type="InterPro" id="IPR016343">
    <property type="entry name" value="Spectrin_bsu"/>
</dbReference>
<dbReference type="SUPFAM" id="SSF46966">
    <property type="entry name" value="Spectrin repeat"/>
    <property type="match status" value="13"/>
</dbReference>
<evidence type="ECO:0000259" key="12">
    <source>
        <dbReference type="PROSITE" id="PS50003"/>
    </source>
</evidence>
<dbReference type="InterPro" id="IPR001715">
    <property type="entry name" value="CH_dom"/>
</dbReference>
<dbReference type="InterPro" id="IPR001589">
    <property type="entry name" value="Actinin_actin-bd_CS"/>
</dbReference>
<dbReference type="SMART" id="SM00033">
    <property type="entry name" value="CH"/>
    <property type="match status" value="2"/>
</dbReference>
<evidence type="ECO:0000313" key="15">
    <source>
        <dbReference type="Proteomes" id="UP000261640"/>
    </source>
</evidence>
<keyword evidence="4 9" id="KW-0963">Cytoplasm</keyword>
<reference evidence="14" key="2">
    <citation type="submission" date="2025-09" db="UniProtKB">
        <authorList>
            <consortium name="Ensembl"/>
        </authorList>
    </citation>
    <scope>IDENTIFICATION</scope>
</reference>
<dbReference type="GO" id="GO:0008091">
    <property type="term" value="C:spectrin"/>
    <property type="evidence" value="ECO:0007669"/>
    <property type="project" value="InterPro"/>
</dbReference>
<dbReference type="SUPFAM" id="SSF47576">
    <property type="entry name" value="Calponin-homology domain, CH-domain"/>
    <property type="match status" value="1"/>
</dbReference>
<evidence type="ECO:0000256" key="8">
    <source>
        <dbReference type="ARBA" id="ARBA00023212"/>
    </source>
</evidence>
<dbReference type="PRINTS" id="PR00683">
    <property type="entry name" value="SPECTRINPH"/>
</dbReference>
<evidence type="ECO:0000256" key="1">
    <source>
        <dbReference type="ARBA" id="ARBA00004245"/>
    </source>
</evidence>
<dbReference type="Pfam" id="PF00307">
    <property type="entry name" value="CH"/>
    <property type="match status" value="2"/>
</dbReference>
<dbReference type="CDD" id="cd00176">
    <property type="entry name" value="SPEC"/>
    <property type="match status" value="9"/>
</dbReference>
<evidence type="ECO:0000256" key="4">
    <source>
        <dbReference type="ARBA" id="ARBA00022490"/>
    </source>
</evidence>
<dbReference type="FunFam" id="1.20.58.60:FF:000153">
    <property type="entry name" value="Spectrin beta chain"/>
    <property type="match status" value="1"/>
</dbReference>
<dbReference type="InterPro" id="IPR001605">
    <property type="entry name" value="PH_dom-spectrin-type"/>
</dbReference>
<dbReference type="PANTHER" id="PTHR11915">
    <property type="entry name" value="SPECTRIN/FILAMIN RELATED CYTOSKELETAL PROTEIN"/>
    <property type="match status" value="1"/>
</dbReference>
<dbReference type="Proteomes" id="UP000261640">
    <property type="component" value="Unplaced"/>
</dbReference>
<evidence type="ECO:0000256" key="9">
    <source>
        <dbReference type="PIRNR" id="PIRNR002297"/>
    </source>
</evidence>
<proteinExistence type="inferred from homology"/>
<dbReference type="FunFam" id="1.20.58.60:FF:000294">
    <property type="entry name" value="Spectrin beta chain"/>
    <property type="match status" value="1"/>
</dbReference>
<name>A0A7N9AZK3_9TELE</name>
<feature type="region of interest" description="Disordered" evidence="11">
    <location>
        <begin position="2072"/>
        <end position="2146"/>
    </location>
</feature>
<evidence type="ECO:0000256" key="3">
    <source>
        <dbReference type="ARBA" id="ARBA00022467"/>
    </source>
</evidence>
<dbReference type="SMART" id="SM00150">
    <property type="entry name" value="SPEC"/>
    <property type="match status" value="16"/>
</dbReference>
<keyword evidence="5" id="KW-0677">Repeat</keyword>
<feature type="coiled-coil region" evidence="10">
    <location>
        <begin position="1498"/>
        <end position="1525"/>
    </location>
</feature>
<organism evidence="14 15">
    <name type="scientific">Mastacembelus armatus</name>
    <name type="common">zig-zag eel</name>
    <dbReference type="NCBI Taxonomy" id="205130"/>
    <lineage>
        <taxon>Eukaryota</taxon>
        <taxon>Metazoa</taxon>
        <taxon>Chordata</taxon>
        <taxon>Craniata</taxon>
        <taxon>Vertebrata</taxon>
        <taxon>Euteleostomi</taxon>
        <taxon>Actinopterygii</taxon>
        <taxon>Neopterygii</taxon>
        <taxon>Teleostei</taxon>
        <taxon>Neoteleostei</taxon>
        <taxon>Acanthomorphata</taxon>
        <taxon>Anabantaria</taxon>
        <taxon>Synbranchiformes</taxon>
        <taxon>Mastacembelidae</taxon>
        <taxon>Mastacembelus</taxon>
    </lineage>
</organism>
<dbReference type="InterPro" id="IPR041681">
    <property type="entry name" value="PH_9"/>
</dbReference>
<comment type="similarity">
    <text evidence="2 9">Belongs to the spectrin family.</text>
</comment>
<evidence type="ECO:0000256" key="10">
    <source>
        <dbReference type="SAM" id="Coils"/>
    </source>
</evidence>
<dbReference type="SUPFAM" id="SSF50729">
    <property type="entry name" value="PH domain-like"/>
    <property type="match status" value="1"/>
</dbReference>
<dbReference type="InterPro" id="IPR011993">
    <property type="entry name" value="PH-like_dom_sf"/>
</dbReference>
<dbReference type="GO" id="GO:0005543">
    <property type="term" value="F:phospholipid binding"/>
    <property type="evidence" value="ECO:0007669"/>
    <property type="project" value="InterPro"/>
</dbReference>
<keyword evidence="7 9" id="KW-0009">Actin-binding</keyword>
<sequence>MANASPDLDNAEAQRQLNNNNRPISSGFWETECTSSKLFECSRIKALADERDAVQKKTFTKWVNSHLARVSCRISDLYNDLRDGYMLTRLLEVLSGELLPRPTRGRMRIHCLENVDKALQFLKEQRVHLENVGSHDIVDGNHRLTLGLIWTIILRFQIQVIKIETEDNRETRSAKDALLLWCQMKTAGYPEVNIQNFTTCWRDGLAFNALIHRHRPDLIEFHKLTRSNATHNLQQAFNVAEQHLGLTKLLDPEDVNTENPDEKSIITYVVSYYHYFSKMKALIVEGKRVGKVLDNCIEAEEIINRYEALASDLLDWIEKTIAVISNQKFANSLTGVQQQLQAFTTYCTIEKPIKFQEKGNLEVLLFTIQSKLRANNQKPYVPHDGKLISDINKAWERLEKAEHERGVALRKELIRQEKLELLAQRFDHKTTMRQAWLNENQRLVSQDNFGYDLPAVEAAMKKHEAIEADIASYEERIGVVVELAAEMEAEGYYDIRRILARKENILGQWSLLKELVAGRRSRLEKNLALQKTFQDMVYMIDWMEDTQVQLLSKDFGKHLLEVDDLLQKHSLQEADIAVQAERVEMLNTAALKFTTIEGYQPCDPQVICNRVNHVSSCLEELKQLAAKRRAELEESRQLWAFFQELEESEAWIREKSSILAAQGYGRDLSSVLRLLQKHKTLAGELLAHRSLLQNTMKRGKQILSEKSFGTAGIQERIMEVKGEWKRLEDQAAQHLGHLQEALNFFQFSTETDDLVAWLQDAYRLVSSEDFGHDEYSTQSLLKKHRGVSEAIDKHRLHVVALRKHMVALPLQYREQEEVQVRMGEVEQLYTEVAEVAVLRQQWLHDALAVYRMFSEVNACELWIDEKEQWLDKMEIPERLEDVEVVAHRFESLDQEMNSLMGRILDVNQIVQQLLDGGHPSSTEVRGCQDHLNSRWNSIVELVEQKKDQLDSMLRLQNYLLECAEIKSQIQDKRKAIDATQYVRSDLGGVLALQRRLSTMEGALSVLEPKLLHLQEEAEHLATAHPGRAMEVLVQFDGISVEWEELKRTLQGCEDSLMVASRLQSFIQDLDSFLTWLVQTQTAAASDQLPNDLEEAERLINKHAAVKEEIGHYEEDYERLQAMNELLESEDAPLPQAALQQWLQKLDVGWNKLLEMWESRREVLVQAHIFHLFLRDVKQAESFLNNQESALAHVELPTTVETVEAAIKKHKDFTTTMELNLHRIKAVIEAGESLISQNNIYSERIRERIDTLANRGNQNRELAQQWLEKLNDQWELQRFLQDCHELGDWVSEKMLMARDSSRDETQKLHKKWLKHQAFMAELAQNKDWLDKIEKEGQQLIQEKPELSPVVRKKLEEIRECWQDLESTTQARARQLFEANKADLLVQSYESLDQRLCQLEGQLAYVDQGQDLTTVNKQLKKLHVCLFTGKKFYCVCRRPPSHSRHRMVRLIEPLKERRRILLASKEVHQVGRDLEDEILWVQERLPMAMCQEHGSTLQAVQQLMKKNQTLQRELQGHRSRIEDVLERAGIIASIRSPEVDCIRVGQDQLAQLWAVLWAETERRQLVLDAMYQAQQYYFDTAEVEAWLSEQELHMMNEEKGKDEPSTLQLLKKHLVLEQTIEDYAETIGLLSQQCRQLLEMGHPDCEQISKRQSQIDRLYVSLKDLVEERKSRLEQQYWLYQLNREVDELEQWIAQREVVASSPELGQDFEHVTILQEKFTKFASDTGSVGQERVTAVNQMVDELIDYGHSEAATIAEWKDGVNEAWADLLELMETRAQMLAASHQLHKFFSDCREVLAQIADKHRRLPEVRARQGSTANTSTLQRLLHSFEQDIQLLVTQVRQLQESAAQLRTVYAGEKAEAIACCEHEVMQCWKELLTSCEECRLQITTETDKLKFFGMVRDQIMWMESIICQIGTGEKPRDVSSVEVLMNYHQSLKSEVEARSRNTLECIEMGKTLLAARNPAAEEIKEKLDKVVSKQHELSEKWDKHWEVLQQLLEVHQFAQDAVVAEAWLTAQEPFISSNELGESVDEVEQLIRRHEAFRKAAATWEERFSSLRRLTTVKSSSSSCKLIFTSTSSPHPQARGEVPRLPNGLPEKSSRPDRPRARDRPKPRRRPRPKEPGDTTRRSRSAPAQSSPAVPQPPTHTAHHEGFLFRKLDIESLKKSTNSRSWVNLYCVLNKGEMGFYKDAKNTTAPYNNEPLLSLSHCHCDVTNGYKKKKNVFTLKTKDGSEFLFHAKDEVRYTLCFFTHLISGVVKIDLFDPYPYQTRDLCPPSVHCRRTSKRG</sequence>
<dbReference type="SMART" id="SM00233">
    <property type="entry name" value="PH"/>
    <property type="match status" value="1"/>
</dbReference>
<keyword evidence="10" id="KW-0175">Coiled coil</keyword>
<evidence type="ECO:0000259" key="13">
    <source>
        <dbReference type="PROSITE" id="PS50021"/>
    </source>
</evidence>
<dbReference type="GeneTree" id="ENSGT00940000156343"/>
<dbReference type="PROSITE" id="PS50003">
    <property type="entry name" value="PH_DOMAIN"/>
    <property type="match status" value="1"/>
</dbReference>